<dbReference type="OMA" id="FNTPHNY"/>
<dbReference type="eggNOG" id="ENOG502QUV5">
    <property type="taxonomic scope" value="Eukaryota"/>
</dbReference>
<dbReference type="STRING" id="6669.E9GFS4"/>
<evidence type="ECO:0000313" key="4">
    <source>
        <dbReference type="Proteomes" id="UP000000305"/>
    </source>
</evidence>
<evidence type="ECO:0000313" key="3">
    <source>
        <dbReference type="EMBL" id="EFX81690.1"/>
    </source>
</evidence>
<dbReference type="PANTHER" id="PTHR21113:SF4">
    <property type="entry name" value="CHITIN-BINDING TYPE-4 DOMAIN-CONTAINING PROTEIN"/>
    <property type="match status" value="1"/>
</dbReference>
<dbReference type="Proteomes" id="UP000000305">
    <property type="component" value="Unassembled WGS sequence"/>
</dbReference>
<dbReference type="PhylomeDB" id="E9GFS4"/>
<dbReference type="PANTHER" id="PTHR21113">
    <property type="entry name" value="AGAP001705-PA"/>
    <property type="match status" value="1"/>
</dbReference>
<dbReference type="Pfam" id="PF03067">
    <property type="entry name" value="LPMO_10"/>
    <property type="match status" value="1"/>
</dbReference>
<dbReference type="KEGG" id="dpx:DAPPUDRAFT_317372"/>
<dbReference type="EMBL" id="GL732542">
    <property type="protein sequence ID" value="EFX81690.1"/>
    <property type="molecule type" value="Genomic_DNA"/>
</dbReference>
<gene>
    <name evidence="3" type="ORF">DAPPUDRAFT_317372</name>
</gene>
<dbReference type="AlphaFoldDB" id="E9GFS4"/>
<dbReference type="HOGENOM" id="CLU_041201_0_0_1"/>
<feature type="domain" description="Chitin-binding type-4" evidence="2">
    <location>
        <begin position="26"/>
        <end position="218"/>
    </location>
</feature>
<evidence type="ECO:0000259" key="2">
    <source>
        <dbReference type="Pfam" id="PF03067"/>
    </source>
</evidence>
<feature type="chain" id="PRO_5003241184" description="Chitin-binding type-4 domain-containing protein" evidence="1">
    <location>
        <begin position="26"/>
        <end position="225"/>
    </location>
</feature>
<feature type="signal peptide" evidence="1">
    <location>
        <begin position="1"/>
        <end position="25"/>
    </location>
</feature>
<organism evidence="3 4">
    <name type="scientific">Daphnia pulex</name>
    <name type="common">Water flea</name>
    <dbReference type="NCBI Taxonomy" id="6669"/>
    <lineage>
        <taxon>Eukaryota</taxon>
        <taxon>Metazoa</taxon>
        <taxon>Ecdysozoa</taxon>
        <taxon>Arthropoda</taxon>
        <taxon>Crustacea</taxon>
        <taxon>Branchiopoda</taxon>
        <taxon>Diplostraca</taxon>
        <taxon>Cladocera</taxon>
        <taxon>Anomopoda</taxon>
        <taxon>Daphniidae</taxon>
        <taxon>Daphnia</taxon>
    </lineage>
</organism>
<reference evidence="3 4" key="1">
    <citation type="journal article" date="2011" name="Science">
        <title>The ecoresponsive genome of Daphnia pulex.</title>
        <authorList>
            <person name="Colbourne J.K."/>
            <person name="Pfrender M.E."/>
            <person name="Gilbert D."/>
            <person name="Thomas W.K."/>
            <person name="Tucker A."/>
            <person name="Oakley T.H."/>
            <person name="Tokishita S."/>
            <person name="Aerts A."/>
            <person name="Arnold G.J."/>
            <person name="Basu M.K."/>
            <person name="Bauer D.J."/>
            <person name="Caceres C.E."/>
            <person name="Carmel L."/>
            <person name="Casola C."/>
            <person name="Choi J.H."/>
            <person name="Detter J.C."/>
            <person name="Dong Q."/>
            <person name="Dusheyko S."/>
            <person name="Eads B.D."/>
            <person name="Frohlich T."/>
            <person name="Geiler-Samerotte K.A."/>
            <person name="Gerlach D."/>
            <person name="Hatcher P."/>
            <person name="Jogdeo S."/>
            <person name="Krijgsveld J."/>
            <person name="Kriventseva E.V."/>
            <person name="Kultz D."/>
            <person name="Laforsch C."/>
            <person name="Lindquist E."/>
            <person name="Lopez J."/>
            <person name="Manak J.R."/>
            <person name="Muller J."/>
            <person name="Pangilinan J."/>
            <person name="Patwardhan R.P."/>
            <person name="Pitluck S."/>
            <person name="Pritham E.J."/>
            <person name="Rechtsteiner A."/>
            <person name="Rho M."/>
            <person name="Rogozin I.B."/>
            <person name="Sakarya O."/>
            <person name="Salamov A."/>
            <person name="Schaack S."/>
            <person name="Shapiro H."/>
            <person name="Shiga Y."/>
            <person name="Skalitzky C."/>
            <person name="Smith Z."/>
            <person name="Souvorov A."/>
            <person name="Sung W."/>
            <person name="Tang Z."/>
            <person name="Tsuchiya D."/>
            <person name="Tu H."/>
            <person name="Vos H."/>
            <person name="Wang M."/>
            <person name="Wolf Y.I."/>
            <person name="Yamagata H."/>
            <person name="Yamada T."/>
            <person name="Ye Y."/>
            <person name="Shaw J.R."/>
            <person name="Andrews J."/>
            <person name="Crease T.J."/>
            <person name="Tang H."/>
            <person name="Lucas S.M."/>
            <person name="Robertson H.M."/>
            <person name="Bork P."/>
            <person name="Koonin E.V."/>
            <person name="Zdobnov E.M."/>
            <person name="Grigoriev I.V."/>
            <person name="Lynch M."/>
            <person name="Boore J.L."/>
        </authorList>
    </citation>
    <scope>NUCLEOTIDE SEQUENCE [LARGE SCALE GENOMIC DNA]</scope>
</reference>
<keyword evidence="4" id="KW-1185">Reference proteome</keyword>
<dbReference type="InParanoid" id="E9GFS4"/>
<dbReference type="InterPro" id="IPR004302">
    <property type="entry name" value="Cellulose/chitin-bd_N"/>
</dbReference>
<sequence>MNLQVRSQSLCILAILITMVSLANGHGRLRDPPSRSSLWREGFKTPPDYNDTEGFCGGYERQWMVNGGKCGICGDAFDEAVKPHEAPGGIFATGTIVRRYTQGQTIPVKIEITAKHKGFYEFKLCPNNNVLQDPTQACFDRFPLSFISVEGIISKRIFVDSVPQGTYAAEIMLPPKVTCSQCIIQWTYVTGNRWGRCRNGTDGLGCGPQETFRACSDVAVVSSDE</sequence>
<name>E9GFS4_DAPPU</name>
<accession>E9GFS4</accession>
<protein>
    <recommendedName>
        <fullName evidence="2">Chitin-binding type-4 domain-containing protein</fullName>
    </recommendedName>
</protein>
<dbReference type="OrthoDB" id="64893at2759"/>
<evidence type="ECO:0000256" key="1">
    <source>
        <dbReference type="SAM" id="SignalP"/>
    </source>
</evidence>
<proteinExistence type="predicted"/>
<keyword evidence="1" id="KW-0732">Signal</keyword>